<name>A0ABQ9F056_TEGGR</name>
<comment type="similarity">
    <text evidence="1">Belongs to the sulfotransferase 1 family.</text>
</comment>
<comment type="caution">
    <text evidence="4">The sequence shown here is derived from an EMBL/GenBank/DDBJ whole genome shotgun (WGS) entry which is preliminary data.</text>
</comment>
<dbReference type="Pfam" id="PF00685">
    <property type="entry name" value="Sulfotransfer_1"/>
    <property type="match status" value="2"/>
</dbReference>
<feature type="domain" description="Sulfotransferase" evidence="3">
    <location>
        <begin position="180"/>
        <end position="417"/>
    </location>
</feature>
<accession>A0ABQ9F056</accession>
<dbReference type="SUPFAM" id="SSF52540">
    <property type="entry name" value="P-loop containing nucleoside triphosphate hydrolases"/>
    <property type="match status" value="2"/>
</dbReference>
<dbReference type="InterPro" id="IPR027417">
    <property type="entry name" value="P-loop_NTPase"/>
</dbReference>
<organism evidence="4 5">
    <name type="scientific">Tegillarca granosa</name>
    <name type="common">Malaysian cockle</name>
    <name type="synonym">Anadara granosa</name>
    <dbReference type="NCBI Taxonomy" id="220873"/>
    <lineage>
        <taxon>Eukaryota</taxon>
        <taxon>Metazoa</taxon>
        <taxon>Spiralia</taxon>
        <taxon>Lophotrochozoa</taxon>
        <taxon>Mollusca</taxon>
        <taxon>Bivalvia</taxon>
        <taxon>Autobranchia</taxon>
        <taxon>Pteriomorphia</taxon>
        <taxon>Arcoida</taxon>
        <taxon>Arcoidea</taxon>
        <taxon>Arcidae</taxon>
        <taxon>Tegillarca</taxon>
    </lineage>
</organism>
<dbReference type="EMBL" id="JARBDR010000640">
    <property type="protein sequence ID" value="KAJ8310791.1"/>
    <property type="molecule type" value="Genomic_DNA"/>
</dbReference>
<evidence type="ECO:0000259" key="3">
    <source>
        <dbReference type="Pfam" id="PF00685"/>
    </source>
</evidence>
<dbReference type="Proteomes" id="UP001217089">
    <property type="component" value="Unassembled WGS sequence"/>
</dbReference>
<evidence type="ECO:0000256" key="1">
    <source>
        <dbReference type="ARBA" id="ARBA00005771"/>
    </source>
</evidence>
<dbReference type="Gene3D" id="3.40.50.300">
    <property type="entry name" value="P-loop containing nucleotide triphosphate hydrolases"/>
    <property type="match status" value="3"/>
</dbReference>
<dbReference type="PANTHER" id="PTHR11783">
    <property type="entry name" value="SULFOTRANSFERASE SULT"/>
    <property type="match status" value="1"/>
</dbReference>
<evidence type="ECO:0000313" key="4">
    <source>
        <dbReference type="EMBL" id="KAJ8310791.1"/>
    </source>
</evidence>
<evidence type="ECO:0000256" key="2">
    <source>
        <dbReference type="ARBA" id="ARBA00022679"/>
    </source>
</evidence>
<proteinExistence type="inferred from homology"/>
<reference evidence="4 5" key="1">
    <citation type="submission" date="2022-12" db="EMBL/GenBank/DDBJ databases">
        <title>Chromosome-level genome of Tegillarca granosa.</title>
        <authorList>
            <person name="Kim J."/>
        </authorList>
    </citation>
    <scope>NUCLEOTIDE SEQUENCE [LARGE SCALE GENOMIC DNA]</scope>
    <source>
        <strain evidence="4">Teg-2019</strain>
        <tissue evidence="4">Adductor muscle</tissue>
    </source>
</reference>
<keyword evidence="2" id="KW-0808">Transferase</keyword>
<protein>
    <recommendedName>
        <fullName evidence="3">Sulfotransferase domain-containing protein</fullName>
    </recommendedName>
</protein>
<keyword evidence="5" id="KW-1185">Reference proteome</keyword>
<gene>
    <name evidence="4" type="ORF">KUTeg_012656</name>
</gene>
<dbReference type="InterPro" id="IPR000863">
    <property type="entry name" value="Sulfotransferase_dom"/>
</dbReference>
<evidence type="ECO:0000313" key="5">
    <source>
        <dbReference type="Proteomes" id="UP001217089"/>
    </source>
</evidence>
<sequence>MLTNRNSDYVSVFPSLENLNATKLESIQSPRVLCSHLPYRFLPPRITEKAKLIHVSRNPKDVAVSMHNYFLNASFLDYDASWEQFLKLFLDGDGEVGDWKNWFTVKQNEQFNDLYKERMKDSKMSIYSDVVFNLSGKRIRGIHLPIKDFPNINVHLSSFTLDDFVDHARYLKEDFVVREDDIYICTYPRSGTNWTYEMVKMLANRNSNYVSVFPVLEGLNSTKLESIQSPRVVCSHLPYDYLPPRITEKAKLIHVSRNPKDVAVSLHNYFLNVSFLDYHASWEQFLQLFLDGEVCYGNWFDHVLGWEKFINEKNSDNIFTVKFEDLKDNLREKVEQLSNFLGFQPNPKLISDIVEKCGFKNLYKEKCTNVPREVAALAKNKSNILYRKGEVGDWKNYFTVKQNEQFDKIYKERMKDSKLKYRFS</sequence>
<feature type="domain" description="Sulfotransferase" evidence="3">
    <location>
        <begin position="20"/>
        <end position="95"/>
    </location>
</feature>